<dbReference type="Gene3D" id="3.40.50.10540">
    <property type="entry name" value="Crotonobetainyl-coa:carnitine coa-transferase, domain 1"/>
    <property type="match status" value="1"/>
</dbReference>
<dbReference type="Pfam" id="PF02515">
    <property type="entry name" value="CoA_transf_3"/>
    <property type="match status" value="1"/>
</dbReference>
<accession>A0ABU0F5D7</accession>
<dbReference type="Proteomes" id="UP001229651">
    <property type="component" value="Unassembled WGS sequence"/>
</dbReference>
<gene>
    <name evidence="1" type="ORF">FB470_006799</name>
</gene>
<dbReference type="RefSeq" id="WP_306998301.1">
    <property type="nucleotide sequence ID" value="NZ_JAUSUT010000001.1"/>
</dbReference>
<dbReference type="InterPro" id="IPR003673">
    <property type="entry name" value="CoA-Trfase_fam_III"/>
</dbReference>
<dbReference type="InterPro" id="IPR023606">
    <property type="entry name" value="CoA-Trfase_III_dom_1_sf"/>
</dbReference>
<comment type="caution">
    <text evidence="1">The sequence shown here is derived from an EMBL/GenBank/DDBJ whole genome shotgun (WGS) entry which is preliminary data.</text>
</comment>
<dbReference type="PANTHER" id="PTHR48228">
    <property type="entry name" value="SUCCINYL-COA--D-CITRAMALATE COA-TRANSFERASE"/>
    <property type="match status" value="1"/>
</dbReference>
<evidence type="ECO:0000313" key="1">
    <source>
        <dbReference type="EMBL" id="MDQ0382805.1"/>
    </source>
</evidence>
<reference evidence="1 2" key="1">
    <citation type="submission" date="2023-07" db="EMBL/GenBank/DDBJ databases">
        <title>Sequencing the genomes of 1000 actinobacteria strains.</title>
        <authorList>
            <person name="Klenk H.-P."/>
        </authorList>
    </citation>
    <scope>NUCLEOTIDE SEQUENCE [LARGE SCALE GENOMIC DNA]</scope>
    <source>
        <strain evidence="1 2">DSM 45805</strain>
    </source>
</reference>
<keyword evidence="2" id="KW-1185">Reference proteome</keyword>
<name>A0ABU0F5D7_9PSEU</name>
<dbReference type="Gene3D" id="3.30.1540.10">
    <property type="entry name" value="formyl-coa transferase, domain 3"/>
    <property type="match status" value="1"/>
</dbReference>
<proteinExistence type="predicted"/>
<evidence type="ECO:0000313" key="2">
    <source>
        <dbReference type="Proteomes" id="UP001229651"/>
    </source>
</evidence>
<protein>
    <submittedName>
        <fullName evidence="1">Crotonobetainyl-CoA:carnitine CoA-transferase CaiB-like acyl-CoA transferase</fullName>
    </submittedName>
</protein>
<dbReference type="EMBL" id="JAUSUT010000001">
    <property type="protein sequence ID" value="MDQ0382805.1"/>
    <property type="molecule type" value="Genomic_DNA"/>
</dbReference>
<dbReference type="InterPro" id="IPR050509">
    <property type="entry name" value="CoA-transferase_III"/>
</dbReference>
<organism evidence="1 2">
    <name type="scientific">Amycolatopsis thermophila</name>
    <dbReference type="NCBI Taxonomy" id="206084"/>
    <lineage>
        <taxon>Bacteria</taxon>
        <taxon>Bacillati</taxon>
        <taxon>Actinomycetota</taxon>
        <taxon>Actinomycetes</taxon>
        <taxon>Pseudonocardiales</taxon>
        <taxon>Pseudonocardiaceae</taxon>
        <taxon>Amycolatopsis</taxon>
    </lineage>
</organism>
<dbReference type="SUPFAM" id="SSF89796">
    <property type="entry name" value="CoA-transferase family III (CaiB/BaiF)"/>
    <property type="match status" value="1"/>
</dbReference>
<dbReference type="PANTHER" id="PTHR48228:SF5">
    <property type="entry name" value="ALPHA-METHYLACYL-COA RACEMASE"/>
    <property type="match status" value="1"/>
</dbReference>
<dbReference type="InterPro" id="IPR044855">
    <property type="entry name" value="CoA-Trfase_III_dom3_sf"/>
</dbReference>
<sequence length="376" mass="40519">MPPEDTGVPPQLDGLRVLDLSNYTPGPFATQILADLGATVLKVERPPHGDLERLSVPEYFRAYNRGKHSIALDLRDPDDRAVLHKLAAEADVVVEGFRPGVAERIGAGFAELGRLNPRLVYVSLPGVPAASPFAHDRAHDSEFQSRVGALAVLAGEGEPAYDVPYPVSDYAAGMYATIGILAALARPTGAPVRIEAPCFSAALAWMYPMLCRLVHPVGTPSRGRMPGVGVFVTSDGRHLTMSTIEDRGWVELCRAIGRPDVADDPGLATLAQRKERFDELDEMLRSAIAARPLAHWETVLRDHEVSVGPVRTPHEALEDELVRSLGMLHEGEEPGSAPALGLPLNGLRSVVHRHVPALDEDGDAVRADGWTALDRG</sequence>